<comment type="caution">
    <text evidence="1">The sequence shown here is derived from an EMBL/GenBank/DDBJ whole genome shotgun (WGS) entry which is preliminary data.</text>
</comment>
<organism evidence="1 2">
    <name type="scientific">Stichopus japonicus</name>
    <name type="common">Sea cucumber</name>
    <dbReference type="NCBI Taxonomy" id="307972"/>
    <lineage>
        <taxon>Eukaryota</taxon>
        <taxon>Metazoa</taxon>
        <taxon>Echinodermata</taxon>
        <taxon>Eleutherozoa</taxon>
        <taxon>Echinozoa</taxon>
        <taxon>Holothuroidea</taxon>
        <taxon>Aspidochirotacea</taxon>
        <taxon>Aspidochirotida</taxon>
        <taxon>Stichopodidae</taxon>
        <taxon>Apostichopus</taxon>
    </lineage>
</organism>
<name>A0A2G8K9F7_STIJA</name>
<keyword evidence="2" id="KW-1185">Reference proteome</keyword>
<evidence type="ECO:0000313" key="2">
    <source>
        <dbReference type="Proteomes" id="UP000230750"/>
    </source>
</evidence>
<dbReference type="EMBL" id="MRZV01000764">
    <property type="protein sequence ID" value="PIK44641.1"/>
    <property type="molecule type" value="Genomic_DNA"/>
</dbReference>
<evidence type="ECO:0000313" key="1">
    <source>
        <dbReference type="EMBL" id="PIK44641.1"/>
    </source>
</evidence>
<dbReference type="STRING" id="307972.A0A2G8K9F7"/>
<dbReference type="Proteomes" id="UP000230750">
    <property type="component" value="Unassembled WGS sequence"/>
</dbReference>
<protein>
    <submittedName>
        <fullName evidence="1">Uncharacterized protein</fullName>
    </submittedName>
</protein>
<dbReference type="AlphaFoldDB" id="A0A2G8K9F7"/>
<sequence length="262" mass="29863">MKFLDLSLAFAIGITFGSVFWVREKESHEHFLERSPTRDFSQLKGGAHKRGRPACTEYAKISAAISSVRKKVTVTSSPSKAFWESVVMELGWSTKNLKRSVKVLRSIWCNNRGNIRLLVKSGEGATRTKPREKRKRKPKLSCTVNFNGNMKHSMYDIHARPIRGLDRRLAGKTLSMGVKPMKVLLRNLSSKSSEVIASGNRNDCGRTLSVMQKISSESRSKERDDEDEIKSLLKKQQKYCLKYNHRGRVPGFINKYLLVRCI</sequence>
<proteinExistence type="predicted"/>
<accession>A0A2G8K9F7</accession>
<reference evidence="1 2" key="1">
    <citation type="journal article" date="2017" name="PLoS Biol.">
        <title>The sea cucumber genome provides insights into morphological evolution and visceral regeneration.</title>
        <authorList>
            <person name="Zhang X."/>
            <person name="Sun L."/>
            <person name="Yuan J."/>
            <person name="Sun Y."/>
            <person name="Gao Y."/>
            <person name="Zhang L."/>
            <person name="Li S."/>
            <person name="Dai H."/>
            <person name="Hamel J.F."/>
            <person name="Liu C."/>
            <person name="Yu Y."/>
            <person name="Liu S."/>
            <person name="Lin W."/>
            <person name="Guo K."/>
            <person name="Jin S."/>
            <person name="Xu P."/>
            <person name="Storey K.B."/>
            <person name="Huan P."/>
            <person name="Zhang T."/>
            <person name="Zhou Y."/>
            <person name="Zhang J."/>
            <person name="Lin C."/>
            <person name="Li X."/>
            <person name="Xing L."/>
            <person name="Huo D."/>
            <person name="Sun M."/>
            <person name="Wang L."/>
            <person name="Mercier A."/>
            <person name="Li F."/>
            <person name="Yang H."/>
            <person name="Xiang J."/>
        </authorList>
    </citation>
    <scope>NUCLEOTIDE SEQUENCE [LARGE SCALE GENOMIC DNA]</scope>
    <source>
        <strain evidence="1">Shaxun</strain>
        <tissue evidence="1">Muscle</tissue>
    </source>
</reference>
<gene>
    <name evidence="1" type="ORF">BSL78_18500</name>
</gene>